<dbReference type="GeneID" id="20326485"/>
<dbReference type="RefSeq" id="XP_009177949.1">
    <property type="nucleotide sequence ID" value="XM_009179685.1"/>
</dbReference>
<gene>
    <name evidence="2" type="ORF">T265_12317</name>
</gene>
<dbReference type="Proteomes" id="UP000054324">
    <property type="component" value="Unassembled WGS sequence"/>
</dbReference>
<sequence length="91" mass="9767">MKCAVSSCRLKDFCPSTTIKHIQSLQPQTIFGVRSIVNETSPFSQRDSLRGMGPLAPSQFSDTQAPSITVISNPLQVDLMPACSPDGNATL</sequence>
<dbReference type="EMBL" id="KL603913">
    <property type="protein sequence ID" value="KER18304.1"/>
    <property type="molecule type" value="Genomic_DNA"/>
</dbReference>
<protein>
    <submittedName>
        <fullName evidence="2">Uncharacterized protein</fullName>
    </submittedName>
</protein>
<reference evidence="2 3" key="1">
    <citation type="submission" date="2013-11" db="EMBL/GenBank/DDBJ databases">
        <title>Opisthorchis viverrini - life in the bile duct.</title>
        <authorList>
            <person name="Young N.D."/>
            <person name="Nagarajan N."/>
            <person name="Lin S.J."/>
            <person name="Korhonen P.K."/>
            <person name="Jex A.R."/>
            <person name="Hall R.S."/>
            <person name="Safavi-Hemami H."/>
            <person name="Kaewkong W."/>
            <person name="Bertrand D."/>
            <person name="Gao S."/>
            <person name="Seet Q."/>
            <person name="Wongkham S."/>
            <person name="Teh B.T."/>
            <person name="Wongkham C."/>
            <person name="Intapan P.M."/>
            <person name="Maleewong W."/>
            <person name="Yang X."/>
            <person name="Hu M."/>
            <person name="Wang Z."/>
            <person name="Hofmann A."/>
            <person name="Sternberg P.W."/>
            <person name="Tan P."/>
            <person name="Wang J."/>
            <person name="Gasser R.B."/>
        </authorList>
    </citation>
    <scope>NUCLEOTIDE SEQUENCE [LARGE SCALE GENOMIC DNA]</scope>
</reference>
<evidence type="ECO:0000313" key="3">
    <source>
        <dbReference type="Proteomes" id="UP000054324"/>
    </source>
</evidence>
<name>A0A074ZSR1_OPIVI</name>
<dbReference type="CTD" id="20326485"/>
<evidence type="ECO:0000313" key="2">
    <source>
        <dbReference type="EMBL" id="KER18304.1"/>
    </source>
</evidence>
<accession>A0A074ZSR1</accession>
<dbReference type="AlphaFoldDB" id="A0A074ZSR1"/>
<dbReference type="KEGG" id="ovi:T265_12317"/>
<evidence type="ECO:0000256" key="1">
    <source>
        <dbReference type="SAM" id="MobiDB-lite"/>
    </source>
</evidence>
<keyword evidence="3" id="KW-1185">Reference proteome</keyword>
<organism evidence="2 3">
    <name type="scientific">Opisthorchis viverrini</name>
    <name type="common">Southeast Asian liver fluke</name>
    <dbReference type="NCBI Taxonomy" id="6198"/>
    <lineage>
        <taxon>Eukaryota</taxon>
        <taxon>Metazoa</taxon>
        <taxon>Spiralia</taxon>
        <taxon>Lophotrochozoa</taxon>
        <taxon>Platyhelminthes</taxon>
        <taxon>Trematoda</taxon>
        <taxon>Digenea</taxon>
        <taxon>Opisthorchiida</taxon>
        <taxon>Opisthorchiata</taxon>
        <taxon>Opisthorchiidae</taxon>
        <taxon>Opisthorchis</taxon>
    </lineage>
</organism>
<feature type="region of interest" description="Disordered" evidence="1">
    <location>
        <begin position="43"/>
        <end position="63"/>
    </location>
</feature>
<proteinExistence type="predicted"/>